<evidence type="ECO:0000256" key="8">
    <source>
        <dbReference type="HAMAP-Rule" id="MF_01207"/>
    </source>
</evidence>
<dbReference type="GO" id="GO:0030091">
    <property type="term" value="P:protein repair"/>
    <property type="evidence" value="ECO:0007669"/>
    <property type="project" value="UniProtKB-UniRule"/>
</dbReference>
<comment type="cofactor">
    <cofactor evidence="8">
        <name>heme b</name>
        <dbReference type="ChEBI" id="CHEBI:60344"/>
    </cofactor>
    <text evidence="8">Binds 1 heme b (iron(II)-protoporphyrin IX) group per subunit.</text>
</comment>
<feature type="transmembrane region" description="Helical" evidence="8">
    <location>
        <begin position="12"/>
        <end position="31"/>
    </location>
</feature>
<comment type="similarity">
    <text evidence="8">Belongs to the MsrQ family.</text>
</comment>
<feature type="transmembrane region" description="Helical" evidence="8">
    <location>
        <begin position="51"/>
        <end position="69"/>
    </location>
</feature>
<keyword evidence="3 8" id="KW-0349">Heme</keyword>
<dbReference type="InterPro" id="IPR013130">
    <property type="entry name" value="Fe3_Rdtase_TM_dom"/>
</dbReference>
<accession>A0A317C6K5</accession>
<dbReference type="HAMAP" id="MF_01207">
    <property type="entry name" value="MsrQ"/>
    <property type="match status" value="1"/>
</dbReference>
<proteinExistence type="inferred from homology"/>
<comment type="subunit">
    <text evidence="8">Heterodimer of a catalytic subunit (MsrP) and a heme-binding subunit (MsrQ).</text>
</comment>
<gene>
    <name evidence="8" type="primary">msrQ</name>
    <name evidence="10" type="ORF">DKT75_16065</name>
</gene>
<dbReference type="InterPro" id="IPR022837">
    <property type="entry name" value="MsrQ-like"/>
</dbReference>
<comment type="caution">
    <text evidence="10">The sequence shown here is derived from an EMBL/GenBank/DDBJ whole genome shotgun (WGS) entry which is preliminary data.</text>
</comment>
<dbReference type="Pfam" id="PF01794">
    <property type="entry name" value="Ferric_reduct"/>
    <property type="match status" value="1"/>
</dbReference>
<comment type="cofactor">
    <cofactor evidence="8">
        <name>FMN</name>
        <dbReference type="ChEBI" id="CHEBI:58210"/>
    </cofactor>
    <text evidence="8">Binds 1 FMN per subunit.</text>
</comment>
<evidence type="ECO:0000256" key="1">
    <source>
        <dbReference type="ARBA" id="ARBA00004141"/>
    </source>
</evidence>
<comment type="function">
    <text evidence="8">Part of the MsrPQ system that repairs oxidized periplasmic proteins containing methionine sulfoxide residues (Met-O), using respiratory chain electrons. Thus protects these proteins from oxidative-stress damage caused by reactive species of oxygen and chlorine generated by the host defense mechanisms. MsrPQ is essential for the maintenance of envelope integrity under bleach stress, rescuing a wide series of structurally unrelated periplasmic proteins from methionine oxidation. MsrQ provides electrons for reduction to the reductase catalytic subunit MsrP, using the quinone pool of the respiratory chain.</text>
</comment>
<reference evidence="10 11" key="1">
    <citation type="submission" date="2018-05" db="EMBL/GenBank/DDBJ databases">
        <title>Leucothrix arctica sp. nov., isolated from Arctic seawater.</title>
        <authorList>
            <person name="Choi A."/>
            <person name="Baek K."/>
        </authorList>
    </citation>
    <scope>NUCLEOTIDE SEQUENCE [LARGE SCALE GENOMIC DNA]</scope>
    <source>
        <strain evidence="10 11">IMCC9719</strain>
    </source>
</reference>
<keyword evidence="8" id="KW-0285">Flavoprotein</keyword>
<feature type="transmembrane region" description="Helical" evidence="8">
    <location>
        <begin position="118"/>
        <end position="137"/>
    </location>
</feature>
<keyword evidence="2 8" id="KW-0813">Transport</keyword>
<dbReference type="PANTHER" id="PTHR36964">
    <property type="entry name" value="PROTEIN-METHIONINE-SULFOXIDE REDUCTASE HEME-BINDING SUBUNIT MSRQ"/>
    <property type="match status" value="1"/>
</dbReference>
<evidence type="ECO:0000256" key="5">
    <source>
        <dbReference type="ARBA" id="ARBA00022989"/>
    </source>
</evidence>
<keyword evidence="8" id="KW-0479">Metal-binding</keyword>
<dbReference type="GO" id="GO:0046872">
    <property type="term" value="F:metal ion binding"/>
    <property type="evidence" value="ECO:0007669"/>
    <property type="project" value="UniProtKB-KW"/>
</dbReference>
<name>A0A317C6K5_9GAMM</name>
<keyword evidence="5 8" id="KW-1133">Transmembrane helix</keyword>
<keyword evidence="8" id="KW-1003">Cell membrane</keyword>
<feature type="transmembrane region" description="Helical" evidence="8">
    <location>
        <begin position="81"/>
        <end position="98"/>
    </location>
</feature>
<evidence type="ECO:0000313" key="10">
    <source>
        <dbReference type="EMBL" id="PWQ94275.1"/>
    </source>
</evidence>
<feature type="domain" description="Ferric oxidoreductase" evidence="9">
    <location>
        <begin position="48"/>
        <end position="161"/>
    </location>
</feature>
<evidence type="ECO:0000256" key="4">
    <source>
        <dbReference type="ARBA" id="ARBA00022692"/>
    </source>
</evidence>
<dbReference type="PANTHER" id="PTHR36964:SF1">
    <property type="entry name" value="PROTEIN-METHIONINE-SULFOXIDE REDUCTASE HEME-BINDING SUBUNIT MSRQ"/>
    <property type="match status" value="1"/>
</dbReference>
<dbReference type="Proteomes" id="UP000245506">
    <property type="component" value="Unassembled WGS sequence"/>
</dbReference>
<evidence type="ECO:0000256" key="2">
    <source>
        <dbReference type="ARBA" id="ARBA00022448"/>
    </source>
</evidence>
<comment type="subcellular location">
    <subcellularLocation>
        <location evidence="8">Cell membrane</location>
        <topology evidence="8">Multi-pass membrane protein</topology>
    </subcellularLocation>
    <subcellularLocation>
        <location evidence="1">Membrane</location>
        <topology evidence="1">Multi-pass membrane protein</topology>
    </subcellularLocation>
</comment>
<dbReference type="GO" id="GO:0020037">
    <property type="term" value="F:heme binding"/>
    <property type="evidence" value="ECO:0007669"/>
    <property type="project" value="UniProtKB-UniRule"/>
</dbReference>
<dbReference type="GO" id="GO:0016679">
    <property type="term" value="F:oxidoreductase activity, acting on diphenols and related substances as donors"/>
    <property type="evidence" value="ECO:0007669"/>
    <property type="project" value="TreeGrafter"/>
</dbReference>
<sequence>MHIRSALFNNTIKPIFFVLLLLPTLLLIKGISFDTLGANSPEYVFHSLGEWALRILLLTLLLSPLRRALRWPQLLQLRRMFGLFTFYYASLHSLFYLWFEQSLDWLAIYSDIWDRPFITAGVLAFLCIFPLAITSTKNMMRQMGRRWKLLHLLVYPAVIFSVIHFWWLVKADITEPLVYAGLMAVLFAERAWGKLERR</sequence>
<dbReference type="GO" id="GO:0010181">
    <property type="term" value="F:FMN binding"/>
    <property type="evidence" value="ECO:0007669"/>
    <property type="project" value="UniProtKB-UniRule"/>
</dbReference>
<dbReference type="GO" id="GO:0009055">
    <property type="term" value="F:electron transfer activity"/>
    <property type="evidence" value="ECO:0007669"/>
    <property type="project" value="UniProtKB-UniRule"/>
</dbReference>
<protein>
    <recommendedName>
        <fullName evidence="8">Protein-methionine-sulfoxide reductase heme-binding subunit MsrQ</fullName>
    </recommendedName>
    <alternativeName>
        <fullName evidence="8">Flavocytochrome MsrQ</fullName>
    </alternativeName>
</protein>
<keyword evidence="6 8" id="KW-0408">Iron</keyword>
<evidence type="ECO:0000256" key="7">
    <source>
        <dbReference type="ARBA" id="ARBA00023136"/>
    </source>
</evidence>
<keyword evidence="11" id="KW-1185">Reference proteome</keyword>
<dbReference type="RefSeq" id="WP_109824612.1">
    <property type="nucleotide sequence ID" value="NZ_QGKL01000040.1"/>
</dbReference>
<dbReference type="EMBL" id="QGKL01000040">
    <property type="protein sequence ID" value="PWQ94275.1"/>
    <property type="molecule type" value="Genomic_DNA"/>
</dbReference>
<evidence type="ECO:0000256" key="3">
    <source>
        <dbReference type="ARBA" id="ARBA00022617"/>
    </source>
</evidence>
<dbReference type="GO" id="GO:0005886">
    <property type="term" value="C:plasma membrane"/>
    <property type="evidence" value="ECO:0007669"/>
    <property type="project" value="UniProtKB-SubCell"/>
</dbReference>
<keyword evidence="4 8" id="KW-0812">Transmembrane</keyword>
<keyword evidence="8" id="KW-0249">Electron transport</keyword>
<comment type="caution">
    <text evidence="8">Lacks conserved residue(s) required for the propagation of feature annotation.</text>
</comment>
<evidence type="ECO:0000256" key="6">
    <source>
        <dbReference type="ARBA" id="ARBA00023004"/>
    </source>
</evidence>
<dbReference type="OrthoDB" id="9788328at2"/>
<keyword evidence="8" id="KW-0288">FMN</keyword>
<dbReference type="AlphaFoldDB" id="A0A317C6K5"/>
<evidence type="ECO:0000259" key="9">
    <source>
        <dbReference type="Pfam" id="PF01794"/>
    </source>
</evidence>
<organism evidence="10 11">
    <name type="scientific">Leucothrix arctica</name>
    <dbReference type="NCBI Taxonomy" id="1481894"/>
    <lineage>
        <taxon>Bacteria</taxon>
        <taxon>Pseudomonadati</taxon>
        <taxon>Pseudomonadota</taxon>
        <taxon>Gammaproteobacteria</taxon>
        <taxon>Thiotrichales</taxon>
        <taxon>Thiotrichaceae</taxon>
        <taxon>Leucothrix</taxon>
    </lineage>
</organism>
<keyword evidence="7 8" id="KW-0472">Membrane</keyword>
<feature type="transmembrane region" description="Helical" evidence="8">
    <location>
        <begin position="149"/>
        <end position="167"/>
    </location>
</feature>
<evidence type="ECO:0000313" key="11">
    <source>
        <dbReference type="Proteomes" id="UP000245506"/>
    </source>
</evidence>